<proteinExistence type="predicted"/>
<evidence type="ECO:0000256" key="1">
    <source>
        <dbReference type="ARBA" id="ARBA00023015"/>
    </source>
</evidence>
<dbReference type="Proteomes" id="UP000078358">
    <property type="component" value="Unassembled WGS sequence"/>
</dbReference>
<accession>A0A179CVL7</accession>
<dbReference type="Gene3D" id="1.10.10.10">
    <property type="entry name" value="Winged helix-like DNA-binding domain superfamily/Winged helix DNA-binding domain"/>
    <property type="match status" value="1"/>
</dbReference>
<dbReference type="Pfam" id="PF02661">
    <property type="entry name" value="Fic"/>
    <property type="match status" value="1"/>
</dbReference>
<reference evidence="6 7" key="1">
    <citation type="submission" date="2014-01" db="EMBL/GenBank/DDBJ databases">
        <authorList>
            <person name="Zuccon D."/>
        </authorList>
    </citation>
    <scope>NUCLEOTIDE SEQUENCE [LARGE SCALE GENOMIC DNA]</scope>
    <source>
        <strain evidence="6 7">Y31</strain>
    </source>
</reference>
<keyword evidence="1" id="KW-0805">Transcription regulation</keyword>
<dbReference type="InterPro" id="IPR001034">
    <property type="entry name" value="DeoR_HTH"/>
</dbReference>
<feature type="active site" evidence="3">
    <location>
        <position position="210"/>
    </location>
</feature>
<dbReference type="AlphaFoldDB" id="A0A179CVL7"/>
<dbReference type="InterPro" id="IPR003812">
    <property type="entry name" value="Fido"/>
</dbReference>
<sequence length="376" mass="43163">MRSNDEYIWQKANWYEWKYDIEKLSPLLNQTHYQQGLLLGKMSTLGFELSEQARLQVLTQSVLKNSEIEGEILNPHSVRSSLARRLGLDIGALPPVDRSVEGIVEMTLDAVENHHSPLTLKRLFAWHAALFPTGYSGMSKIAVAQLRDDKNGAMQVVSGRIGRQKIHFQAPPAKQLFAEMQHFLAWYNKKQEIDPFIKAGIVHLWFLTLHPFEDGNGRIARAIADNLLAKAEGNGQRFYSLSAQIQQQRSEYYQILEQTQRSEKTLTEWLEWFLTCLKNAIENAQQILSKVLCKNRYWQQWQGLSFNARQTKVLNLLLEDFEGKLTNKKYAALTKVSRDTALRDLTDLVEKGILQRSESGGRSVSYEIVEKAQVEQ</sequence>
<evidence type="ECO:0000313" key="6">
    <source>
        <dbReference type="EMBL" id="OAQ13936.1"/>
    </source>
</evidence>
<dbReference type="GO" id="GO:0051301">
    <property type="term" value="P:cell division"/>
    <property type="evidence" value="ECO:0007669"/>
    <property type="project" value="UniProtKB-KW"/>
</dbReference>
<feature type="domain" description="Fido" evidence="5">
    <location>
        <begin position="118"/>
        <end position="275"/>
    </location>
</feature>
<dbReference type="InterPro" id="IPR025230">
    <property type="entry name" value="DUF4172"/>
</dbReference>
<name>A0A179CVL7_BIBTR</name>
<dbReference type="Pfam" id="PF13776">
    <property type="entry name" value="DUF4172"/>
    <property type="match status" value="1"/>
</dbReference>
<protein>
    <submittedName>
        <fullName evidence="6">Cell division protein Fic</fullName>
    </submittedName>
</protein>
<dbReference type="PANTHER" id="PTHR13504:SF33">
    <property type="entry name" value="FIC FAMILY PROTEIN"/>
    <property type="match status" value="1"/>
</dbReference>
<keyword evidence="6" id="KW-0131">Cell cycle</keyword>
<dbReference type="PANTHER" id="PTHR13504">
    <property type="entry name" value="FIDO DOMAIN-CONTAINING PROTEIN DDB_G0283145"/>
    <property type="match status" value="1"/>
</dbReference>
<evidence type="ECO:0000256" key="4">
    <source>
        <dbReference type="PIRSR" id="PIRSR640198-2"/>
    </source>
</evidence>
<keyword evidence="2" id="KW-0804">Transcription</keyword>
<dbReference type="Gene3D" id="1.10.3290.10">
    <property type="entry name" value="Fido-like domain"/>
    <property type="match status" value="1"/>
</dbReference>
<dbReference type="SUPFAM" id="SSF46785">
    <property type="entry name" value="Winged helix' DNA-binding domain"/>
    <property type="match status" value="1"/>
</dbReference>
<dbReference type="InterPro" id="IPR036597">
    <property type="entry name" value="Fido-like_dom_sf"/>
</dbReference>
<feature type="binding site" evidence="4">
    <location>
        <begin position="252"/>
        <end position="253"/>
    </location>
    <ligand>
        <name>ATP</name>
        <dbReference type="ChEBI" id="CHEBI:30616"/>
    </ligand>
</feature>
<evidence type="ECO:0000256" key="2">
    <source>
        <dbReference type="ARBA" id="ARBA00023163"/>
    </source>
</evidence>
<feature type="binding site" evidence="4">
    <location>
        <begin position="214"/>
        <end position="221"/>
    </location>
    <ligand>
        <name>ATP</name>
        <dbReference type="ChEBI" id="CHEBI:30616"/>
    </ligand>
</feature>
<dbReference type="SUPFAM" id="SSF140931">
    <property type="entry name" value="Fic-like"/>
    <property type="match status" value="1"/>
</dbReference>
<dbReference type="Pfam" id="PF08220">
    <property type="entry name" value="HTH_DeoR"/>
    <property type="match status" value="1"/>
</dbReference>
<evidence type="ECO:0000313" key="7">
    <source>
        <dbReference type="Proteomes" id="UP000078358"/>
    </source>
</evidence>
<dbReference type="GO" id="GO:0005524">
    <property type="term" value="F:ATP binding"/>
    <property type="evidence" value="ECO:0007669"/>
    <property type="project" value="UniProtKB-KW"/>
</dbReference>
<dbReference type="EMBL" id="JACI01000002">
    <property type="protein sequence ID" value="OAQ13936.1"/>
    <property type="molecule type" value="Genomic_DNA"/>
</dbReference>
<evidence type="ECO:0000256" key="3">
    <source>
        <dbReference type="PIRSR" id="PIRSR640198-1"/>
    </source>
</evidence>
<dbReference type="PROSITE" id="PS51459">
    <property type="entry name" value="FIDO"/>
    <property type="match status" value="1"/>
</dbReference>
<evidence type="ECO:0000259" key="5">
    <source>
        <dbReference type="PROSITE" id="PS51459"/>
    </source>
</evidence>
<dbReference type="PATRIC" id="fig|1261658.3.peg.1167"/>
<keyword evidence="6" id="KW-0132">Cell division</keyword>
<comment type="caution">
    <text evidence="6">The sequence shown here is derived from an EMBL/GenBank/DDBJ whole genome shotgun (WGS) entry which is preliminary data.</text>
</comment>
<dbReference type="InterPro" id="IPR036390">
    <property type="entry name" value="WH_DNA-bd_sf"/>
</dbReference>
<keyword evidence="4" id="KW-0067">ATP-binding</keyword>
<dbReference type="InterPro" id="IPR040198">
    <property type="entry name" value="Fido_containing"/>
</dbReference>
<dbReference type="InterPro" id="IPR036388">
    <property type="entry name" value="WH-like_DNA-bd_sf"/>
</dbReference>
<organism evidence="6 7">
    <name type="scientific">Bibersteinia trehalosi Y31</name>
    <dbReference type="NCBI Taxonomy" id="1261658"/>
    <lineage>
        <taxon>Bacteria</taxon>
        <taxon>Pseudomonadati</taxon>
        <taxon>Pseudomonadota</taxon>
        <taxon>Gammaproteobacteria</taxon>
        <taxon>Pasteurellales</taxon>
        <taxon>Pasteurellaceae</taxon>
        <taxon>Bibersteinia</taxon>
    </lineage>
</organism>
<gene>
    <name evidence="6" type="ORF">F480_05920</name>
</gene>
<keyword evidence="4" id="KW-0547">Nucleotide-binding</keyword>
<dbReference type="GO" id="GO:0003700">
    <property type="term" value="F:DNA-binding transcription factor activity"/>
    <property type="evidence" value="ECO:0007669"/>
    <property type="project" value="InterPro"/>
</dbReference>